<dbReference type="EMBL" id="JBBDGL010000002">
    <property type="protein sequence ID" value="MEJ1155636.1"/>
    <property type="molecule type" value="Genomic_DNA"/>
</dbReference>
<dbReference type="InterPro" id="IPR054262">
    <property type="entry name" value="DUF6993"/>
</dbReference>
<dbReference type="RefSeq" id="WP_337338062.1">
    <property type="nucleotide sequence ID" value="NZ_JBBDGL010000002.1"/>
</dbReference>
<comment type="caution">
    <text evidence="3">The sequence shown here is derived from an EMBL/GenBank/DDBJ whole genome shotgun (WGS) entry which is preliminary data.</text>
</comment>
<evidence type="ECO:0000256" key="1">
    <source>
        <dbReference type="SAM" id="SignalP"/>
    </source>
</evidence>
<feature type="chain" id="PRO_5047063980" description="DUF6993 domain-containing protein" evidence="1">
    <location>
        <begin position="40"/>
        <end position="175"/>
    </location>
</feature>
<dbReference type="PROSITE" id="PS51257">
    <property type="entry name" value="PROKAR_LIPOPROTEIN"/>
    <property type="match status" value="1"/>
</dbReference>
<keyword evidence="4" id="KW-1185">Reference proteome</keyword>
<organism evidence="3 4">
    <name type="scientific">Microbacterium marmarense</name>
    <dbReference type="NCBI Taxonomy" id="3122051"/>
    <lineage>
        <taxon>Bacteria</taxon>
        <taxon>Bacillati</taxon>
        <taxon>Actinomycetota</taxon>
        <taxon>Actinomycetes</taxon>
        <taxon>Micrococcales</taxon>
        <taxon>Microbacteriaceae</taxon>
        <taxon>Microbacterium</taxon>
    </lineage>
</organism>
<sequence>MHRRPERPAFALTATTRGRWSGALGTLVLACALASCAPAEPIETPTPTASATVTPAATPTPTVTVPAFDADGTAEQNLAVFALTVEEVWASADKASGRAYVDALVAVGFAKADMEVTEDYSTVGNPAESIQFSVKWGDQCLVGQVGPATGDPVAAVLPGLDEGTCLVGDTRAIDW</sequence>
<gene>
    <name evidence="3" type="ORF">WDU96_08515</name>
</gene>
<evidence type="ECO:0000313" key="4">
    <source>
        <dbReference type="Proteomes" id="UP001368654"/>
    </source>
</evidence>
<evidence type="ECO:0000313" key="3">
    <source>
        <dbReference type="EMBL" id="MEJ1155636.1"/>
    </source>
</evidence>
<proteinExistence type="predicted"/>
<protein>
    <recommendedName>
        <fullName evidence="2">DUF6993 domain-containing protein</fullName>
    </recommendedName>
</protein>
<keyword evidence="1" id="KW-0732">Signal</keyword>
<reference evidence="3 4" key="1">
    <citation type="submission" date="2024-02" db="EMBL/GenBank/DDBJ databases">
        <authorList>
            <person name="Saticioglu I.B."/>
        </authorList>
    </citation>
    <scope>NUCLEOTIDE SEQUENCE [LARGE SCALE GENOMIC DNA]</scope>
    <source>
        <strain evidence="3 4">Mu-86</strain>
    </source>
</reference>
<accession>A0ABU8LVE8</accession>
<dbReference type="Pfam" id="PF22504">
    <property type="entry name" value="DUF6993"/>
    <property type="match status" value="1"/>
</dbReference>
<evidence type="ECO:0000259" key="2">
    <source>
        <dbReference type="Pfam" id="PF22504"/>
    </source>
</evidence>
<feature type="domain" description="DUF6993" evidence="2">
    <location>
        <begin position="86"/>
        <end position="169"/>
    </location>
</feature>
<dbReference type="Proteomes" id="UP001368654">
    <property type="component" value="Unassembled WGS sequence"/>
</dbReference>
<name>A0ABU8LVE8_9MICO</name>
<feature type="signal peptide" evidence="1">
    <location>
        <begin position="1"/>
        <end position="39"/>
    </location>
</feature>